<feature type="transmembrane region" description="Helical" evidence="1">
    <location>
        <begin position="62"/>
        <end position="82"/>
    </location>
</feature>
<keyword evidence="1" id="KW-1133">Transmembrane helix</keyword>
<dbReference type="EMBL" id="PDUG01000005">
    <property type="protein sequence ID" value="PIC23239.1"/>
    <property type="molecule type" value="Genomic_DNA"/>
</dbReference>
<accession>A0A2G5T7S6</accession>
<evidence type="ECO:0000313" key="2">
    <source>
        <dbReference type="EMBL" id="PIC23239.1"/>
    </source>
</evidence>
<sequence>MVANPKYQEKGQELLEILHNQPIDPKVNLMKHLEFAMKFPYLRAQVPEINQVGMIAHYYLDVVLFLALSFAFTFYLLFKIFIKTSVKLIVKKN</sequence>
<dbReference type="AlphaFoldDB" id="A0A2G5T7S6"/>
<comment type="caution">
    <text evidence="2">The sequence shown here is derived from an EMBL/GenBank/DDBJ whole genome shotgun (WGS) entry which is preliminary data.</text>
</comment>
<evidence type="ECO:0000256" key="1">
    <source>
        <dbReference type="SAM" id="Phobius"/>
    </source>
</evidence>
<proteinExistence type="predicted"/>
<dbReference type="Proteomes" id="UP000230233">
    <property type="component" value="Chromosome V"/>
</dbReference>
<organism evidence="2 3">
    <name type="scientific">Caenorhabditis nigoni</name>
    <dbReference type="NCBI Taxonomy" id="1611254"/>
    <lineage>
        <taxon>Eukaryota</taxon>
        <taxon>Metazoa</taxon>
        <taxon>Ecdysozoa</taxon>
        <taxon>Nematoda</taxon>
        <taxon>Chromadorea</taxon>
        <taxon>Rhabditida</taxon>
        <taxon>Rhabditina</taxon>
        <taxon>Rhabditomorpha</taxon>
        <taxon>Rhabditoidea</taxon>
        <taxon>Rhabditidae</taxon>
        <taxon>Peloderinae</taxon>
        <taxon>Caenorhabditis</taxon>
    </lineage>
</organism>
<reference evidence="3" key="1">
    <citation type="submission" date="2017-10" db="EMBL/GenBank/DDBJ databases">
        <title>Rapid genome shrinkage in a self-fertile nematode reveals novel sperm competition proteins.</title>
        <authorList>
            <person name="Yin D."/>
            <person name="Schwarz E.M."/>
            <person name="Thomas C.G."/>
            <person name="Felde R.L."/>
            <person name="Korf I.F."/>
            <person name="Cutter A.D."/>
            <person name="Schartner C.M."/>
            <person name="Ralston E.J."/>
            <person name="Meyer B.J."/>
            <person name="Haag E.S."/>
        </authorList>
    </citation>
    <scope>NUCLEOTIDE SEQUENCE [LARGE SCALE GENOMIC DNA]</scope>
    <source>
        <strain evidence="3">JU1422</strain>
    </source>
</reference>
<dbReference type="OrthoDB" id="5835829at2759"/>
<protein>
    <recommendedName>
        <fullName evidence="4">Glucuronosyltransferase</fullName>
    </recommendedName>
</protein>
<evidence type="ECO:0008006" key="4">
    <source>
        <dbReference type="Google" id="ProtNLM"/>
    </source>
</evidence>
<gene>
    <name evidence="2" type="primary">Cnig_chr_V.g17008</name>
    <name evidence="2" type="ORF">B9Z55_017008</name>
</gene>
<keyword evidence="1" id="KW-0812">Transmembrane</keyword>
<evidence type="ECO:0000313" key="3">
    <source>
        <dbReference type="Proteomes" id="UP000230233"/>
    </source>
</evidence>
<keyword evidence="3" id="KW-1185">Reference proteome</keyword>
<dbReference type="STRING" id="1611254.A0A2G5T7S6"/>
<keyword evidence="1" id="KW-0472">Membrane</keyword>
<name>A0A2G5T7S6_9PELO</name>